<dbReference type="PANTHER" id="PTHR23513">
    <property type="entry name" value="INTEGRAL MEMBRANE EFFLUX PROTEIN-RELATED"/>
    <property type="match status" value="1"/>
</dbReference>
<feature type="transmembrane region" description="Helical" evidence="7">
    <location>
        <begin position="302"/>
        <end position="324"/>
    </location>
</feature>
<feature type="transmembrane region" description="Helical" evidence="7">
    <location>
        <begin position="364"/>
        <end position="386"/>
    </location>
</feature>
<dbReference type="SUPFAM" id="SSF103473">
    <property type="entry name" value="MFS general substrate transporter"/>
    <property type="match status" value="1"/>
</dbReference>
<feature type="transmembrane region" description="Helical" evidence="7">
    <location>
        <begin position="40"/>
        <end position="63"/>
    </location>
</feature>
<name>A0ABS2PBJ0_9BACL</name>
<feature type="transmembrane region" description="Helical" evidence="7">
    <location>
        <begin position="278"/>
        <end position="296"/>
    </location>
</feature>
<feature type="domain" description="Major facilitator superfamily (MFS) profile" evidence="8">
    <location>
        <begin position="1"/>
        <end position="390"/>
    </location>
</feature>
<feature type="transmembrane region" description="Helical" evidence="7">
    <location>
        <begin position="12"/>
        <end position="28"/>
    </location>
</feature>
<dbReference type="CDD" id="cd06173">
    <property type="entry name" value="MFS_MefA_like"/>
    <property type="match status" value="1"/>
</dbReference>
<sequence length="400" mass="44817">MWTPAFKAIYGNRLLTIFADAVLFFALLKEMESRVSDPSMFTWFYVAYYAPLLFLALPIGSWIEGKNLKLVIRFSNSIRAIIVIVLTLFLSSVSLPILFVLLMLLSIFDLFFLPSSQALVPQFVNHDHRPKANALFQMSITILRIVAQAVSGFVLALQFPVEVLLIAAIVALLIATLCTIKIPKSPATNQGSERLIEQIRAGLREVWSSKRFRMLYTFIAIGMLIATAFELILIHFLTDKLHLGVENMAWIGICNIVGITLGAFFAPRLMKRFERKWLLFPPFLFLAVTFIAVGFANSLSVLLPFFVIQGFALGLFQVTTVTLIQEWSKPAYYTRMFTMYFLVSNGMMLPSILISGWLLSTLTITETVAIMATILIVTGAMGVITFPRIGIGGKEETNIQ</sequence>
<evidence type="ECO:0000256" key="5">
    <source>
        <dbReference type="ARBA" id="ARBA00022989"/>
    </source>
</evidence>
<dbReference type="Pfam" id="PF07690">
    <property type="entry name" value="MFS_1"/>
    <property type="match status" value="2"/>
</dbReference>
<evidence type="ECO:0000259" key="8">
    <source>
        <dbReference type="PROSITE" id="PS50850"/>
    </source>
</evidence>
<evidence type="ECO:0000256" key="1">
    <source>
        <dbReference type="ARBA" id="ARBA00004651"/>
    </source>
</evidence>
<accession>A0ABS2PBJ0</accession>
<evidence type="ECO:0000313" key="10">
    <source>
        <dbReference type="Proteomes" id="UP000741863"/>
    </source>
</evidence>
<dbReference type="Proteomes" id="UP000741863">
    <property type="component" value="Unassembled WGS sequence"/>
</dbReference>
<comment type="subcellular location">
    <subcellularLocation>
        <location evidence="1">Cell membrane</location>
        <topology evidence="1">Multi-pass membrane protein</topology>
    </subcellularLocation>
</comment>
<keyword evidence="6 7" id="KW-0472">Membrane</keyword>
<dbReference type="RefSeq" id="WP_204697198.1">
    <property type="nucleotide sequence ID" value="NZ_JAFBEC010000005.1"/>
</dbReference>
<evidence type="ECO:0000313" key="9">
    <source>
        <dbReference type="EMBL" id="MBM7632784.1"/>
    </source>
</evidence>
<dbReference type="InterPro" id="IPR022324">
    <property type="entry name" value="Bacilysin_exporter_BacE_put"/>
</dbReference>
<dbReference type="InterPro" id="IPR011701">
    <property type="entry name" value="MFS"/>
</dbReference>
<evidence type="ECO:0000256" key="7">
    <source>
        <dbReference type="SAM" id="Phobius"/>
    </source>
</evidence>
<feature type="transmembrane region" description="Helical" evidence="7">
    <location>
        <begin position="248"/>
        <end position="266"/>
    </location>
</feature>
<dbReference type="PANTHER" id="PTHR23513:SF6">
    <property type="entry name" value="MAJOR FACILITATOR SUPERFAMILY ASSOCIATED DOMAIN-CONTAINING PROTEIN"/>
    <property type="match status" value="1"/>
</dbReference>
<comment type="caution">
    <text evidence="9">The sequence shown here is derived from an EMBL/GenBank/DDBJ whole genome shotgun (WGS) entry which is preliminary data.</text>
</comment>
<dbReference type="InterPro" id="IPR020846">
    <property type="entry name" value="MFS_dom"/>
</dbReference>
<organism evidence="9 10">
    <name type="scientific">Geomicrobium sediminis</name>
    <dbReference type="NCBI Taxonomy" id="1347788"/>
    <lineage>
        <taxon>Bacteria</taxon>
        <taxon>Bacillati</taxon>
        <taxon>Bacillota</taxon>
        <taxon>Bacilli</taxon>
        <taxon>Bacillales</taxon>
        <taxon>Geomicrobium</taxon>
    </lineage>
</organism>
<feature type="transmembrane region" description="Helical" evidence="7">
    <location>
        <begin position="163"/>
        <end position="180"/>
    </location>
</feature>
<keyword evidence="3" id="KW-1003">Cell membrane</keyword>
<protein>
    <submittedName>
        <fullName evidence="9">MFS family permease</fullName>
    </submittedName>
</protein>
<dbReference type="PRINTS" id="PR01988">
    <property type="entry name" value="EXPORTERBACE"/>
</dbReference>
<proteinExistence type="predicted"/>
<keyword evidence="5 7" id="KW-1133">Transmembrane helix</keyword>
<dbReference type="Gene3D" id="1.20.1250.20">
    <property type="entry name" value="MFS general substrate transporter like domains"/>
    <property type="match status" value="2"/>
</dbReference>
<evidence type="ECO:0000256" key="3">
    <source>
        <dbReference type="ARBA" id="ARBA00022475"/>
    </source>
</evidence>
<gene>
    <name evidence="9" type="ORF">JOD17_001878</name>
</gene>
<reference evidence="9 10" key="1">
    <citation type="submission" date="2021-01" db="EMBL/GenBank/DDBJ databases">
        <title>Genomic Encyclopedia of Type Strains, Phase IV (KMG-IV): sequencing the most valuable type-strain genomes for metagenomic binning, comparative biology and taxonomic classification.</title>
        <authorList>
            <person name="Goeker M."/>
        </authorList>
    </citation>
    <scope>NUCLEOTIDE SEQUENCE [LARGE SCALE GENOMIC DNA]</scope>
    <source>
        <strain evidence="9 10">DSM 25540</strain>
    </source>
</reference>
<dbReference type="EMBL" id="JAFBEC010000005">
    <property type="protein sequence ID" value="MBM7632784.1"/>
    <property type="molecule type" value="Genomic_DNA"/>
</dbReference>
<evidence type="ECO:0000256" key="6">
    <source>
        <dbReference type="ARBA" id="ARBA00023136"/>
    </source>
</evidence>
<dbReference type="InterPro" id="IPR036259">
    <property type="entry name" value="MFS_trans_sf"/>
</dbReference>
<feature type="transmembrane region" description="Helical" evidence="7">
    <location>
        <begin position="336"/>
        <end position="358"/>
    </location>
</feature>
<dbReference type="PROSITE" id="PS50850">
    <property type="entry name" value="MFS"/>
    <property type="match status" value="1"/>
</dbReference>
<feature type="transmembrane region" description="Helical" evidence="7">
    <location>
        <begin position="214"/>
        <end position="236"/>
    </location>
</feature>
<keyword evidence="2" id="KW-0813">Transport</keyword>
<keyword evidence="10" id="KW-1185">Reference proteome</keyword>
<evidence type="ECO:0000256" key="4">
    <source>
        <dbReference type="ARBA" id="ARBA00022692"/>
    </source>
</evidence>
<keyword evidence="4 7" id="KW-0812">Transmembrane</keyword>
<evidence type="ECO:0000256" key="2">
    <source>
        <dbReference type="ARBA" id="ARBA00022448"/>
    </source>
</evidence>